<evidence type="ECO:0000313" key="1">
    <source>
        <dbReference type="EMBL" id="KAA1077129.1"/>
    </source>
</evidence>
<sequence length="61" mass="7063">MLGMQSSHRSNRIRSNPIAAKGYVQCTWKLKQFANDKNYRHGSVCDSMSDFWMKCIHPSTL</sequence>
<reference evidence="1 2" key="1">
    <citation type="submission" date="2019-05" db="EMBL/GenBank/DDBJ databases">
        <title>Emergence of the Ug99 lineage of the wheat stem rust pathogen through somatic hybridization.</title>
        <authorList>
            <person name="Li F."/>
            <person name="Upadhyaya N.M."/>
            <person name="Sperschneider J."/>
            <person name="Matny O."/>
            <person name="Nguyen-Phuc H."/>
            <person name="Mago R."/>
            <person name="Raley C."/>
            <person name="Miller M.E."/>
            <person name="Silverstein K.A.T."/>
            <person name="Henningsen E."/>
            <person name="Hirsch C.D."/>
            <person name="Visser B."/>
            <person name="Pretorius Z.A."/>
            <person name="Steffenson B.J."/>
            <person name="Schwessinger B."/>
            <person name="Dodds P.N."/>
            <person name="Figueroa M."/>
        </authorList>
    </citation>
    <scope>NUCLEOTIDE SEQUENCE [LARGE SCALE GENOMIC DNA]</scope>
    <source>
        <strain evidence="1 2">Ug99</strain>
    </source>
</reference>
<name>A0A5B0MMA3_PUCGR</name>
<dbReference type="Proteomes" id="UP000325313">
    <property type="component" value="Unassembled WGS sequence"/>
</dbReference>
<protein>
    <submittedName>
        <fullName evidence="1">Uncharacterized protein</fullName>
    </submittedName>
</protein>
<accession>A0A5B0MMA3</accession>
<comment type="caution">
    <text evidence="1">The sequence shown here is derived from an EMBL/GenBank/DDBJ whole genome shotgun (WGS) entry which is preliminary data.</text>
</comment>
<dbReference type="EMBL" id="VDEP01000455">
    <property type="protein sequence ID" value="KAA1077129.1"/>
    <property type="molecule type" value="Genomic_DNA"/>
</dbReference>
<proteinExistence type="predicted"/>
<dbReference type="AlphaFoldDB" id="A0A5B0MMA3"/>
<gene>
    <name evidence="1" type="ORF">PGTUg99_003012</name>
</gene>
<evidence type="ECO:0000313" key="2">
    <source>
        <dbReference type="Proteomes" id="UP000325313"/>
    </source>
</evidence>
<organism evidence="1 2">
    <name type="scientific">Puccinia graminis f. sp. tritici</name>
    <dbReference type="NCBI Taxonomy" id="56615"/>
    <lineage>
        <taxon>Eukaryota</taxon>
        <taxon>Fungi</taxon>
        <taxon>Dikarya</taxon>
        <taxon>Basidiomycota</taxon>
        <taxon>Pucciniomycotina</taxon>
        <taxon>Pucciniomycetes</taxon>
        <taxon>Pucciniales</taxon>
        <taxon>Pucciniaceae</taxon>
        <taxon>Puccinia</taxon>
    </lineage>
</organism>